<dbReference type="EMBL" id="BLXT01007308">
    <property type="protein sequence ID" value="GFO37803.1"/>
    <property type="molecule type" value="Genomic_DNA"/>
</dbReference>
<dbReference type="GO" id="GO:0016301">
    <property type="term" value="F:kinase activity"/>
    <property type="evidence" value="ECO:0007669"/>
    <property type="project" value="UniProtKB-KW"/>
</dbReference>
<sequence>MYMLSKCTSLEEISLRFFETNHGQNEGDSLHSAITQALKIAGVIFLSSQLTTIFALAWPKQPYVIHSLQWDDFWDLKSLSKDLRVLEARRGSDAEQTNWNDIMEMYVTKSHLETIFVKPVIMMCNSSR</sequence>
<protein>
    <submittedName>
        <fullName evidence="1">Serine/threonine-protein kinase ulk4</fullName>
    </submittedName>
</protein>
<proteinExistence type="predicted"/>
<evidence type="ECO:0000313" key="2">
    <source>
        <dbReference type="Proteomes" id="UP000735302"/>
    </source>
</evidence>
<organism evidence="1 2">
    <name type="scientific">Plakobranchus ocellatus</name>
    <dbReference type="NCBI Taxonomy" id="259542"/>
    <lineage>
        <taxon>Eukaryota</taxon>
        <taxon>Metazoa</taxon>
        <taxon>Spiralia</taxon>
        <taxon>Lophotrochozoa</taxon>
        <taxon>Mollusca</taxon>
        <taxon>Gastropoda</taxon>
        <taxon>Heterobranchia</taxon>
        <taxon>Euthyneura</taxon>
        <taxon>Panpulmonata</taxon>
        <taxon>Sacoglossa</taxon>
        <taxon>Placobranchoidea</taxon>
        <taxon>Plakobranchidae</taxon>
        <taxon>Plakobranchus</taxon>
    </lineage>
</organism>
<reference evidence="1 2" key="1">
    <citation type="journal article" date="2021" name="Elife">
        <title>Chloroplast acquisition without the gene transfer in kleptoplastic sea slugs, Plakobranchus ocellatus.</title>
        <authorList>
            <person name="Maeda T."/>
            <person name="Takahashi S."/>
            <person name="Yoshida T."/>
            <person name="Shimamura S."/>
            <person name="Takaki Y."/>
            <person name="Nagai Y."/>
            <person name="Toyoda A."/>
            <person name="Suzuki Y."/>
            <person name="Arimoto A."/>
            <person name="Ishii H."/>
            <person name="Satoh N."/>
            <person name="Nishiyama T."/>
            <person name="Hasebe M."/>
            <person name="Maruyama T."/>
            <person name="Minagawa J."/>
            <person name="Obokata J."/>
            <person name="Shigenobu S."/>
        </authorList>
    </citation>
    <scope>NUCLEOTIDE SEQUENCE [LARGE SCALE GENOMIC DNA]</scope>
</reference>
<keyword evidence="1" id="KW-0418">Kinase</keyword>
<dbReference type="Proteomes" id="UP000735302">
    <property type="component" value="Unassembled WGS sequence"/>
</dbReference>
<accession>A0AAV4D114</accession>
<dbReference type="AlphaFoldDB" id="A0AAV4D114"/>
<gene>
    <name evidence="1" type="ORF">PoB_006430800</name>
</gene>
<name>A0AAV4D114_9GAST</name>
<keyword evidence="1" id="KW-0808">Transferase</keyword>
<keyword evidence="2" id="KW-1185">Reference proteome</keyword>
<evidence type="ECO:0000313" key="1">
    <source>
        <dbReference type="EMBL" id="GFO37803.1"/>
    </source>
</evidence>
<comment type="caution">
    <text evidence="1">The sequence shown here is derived from an EMBL/GenBank/DDBJ whole genome shotgun (WGS) entry which is preliminary data.</text>
</comment>